<sequence length="489" mass="55511">MVQLADAAFKIINLLDTIKEGARLDENCAMDTLLWMTRRNLETQFTLLSSDKDGAWIKPIETLAEPQGVFERLREALYEVWLLLTADDSKRKSVLQTLRWPLDQGYVERMTIDEEKFRKIIDWLSPCNFVQKQEVITDTPGTGSWFFASDEFESWLSGSTRWLWCHGIPGAGKTFIASKAVCELQKMHESEDTSVLIAFCSFDSPESQSIDHLVTALLKQIVQTRMVLPEGLEDMYSKHRACNTRPKIANVCLILGEAISRSTKVFIILDALGELPDDARRLNLLNILHGLKGNAKVLTASRKIESIAGRFSQEDIACDGCEKEDLDTYSHCEEEDLCQMIERQPNLRIRKQEAVFEGAQDMFLQAKFHMDAVADCLTIEEINEALDNSPQQINDTYDQAMARIAKLSHNRQRAVKKSLLWVSYAERGLTKEEVQHAMAISIGSREIKKEHFVNIKVLTSLAADLIVIDGDETVRLTHKTAEDYFSEKG</sequence>
<dbReference type="Pfam" id="PF24883">
    <property type="entry name" value="NPHP3_N"/>
    <property type="match status" value="1"/>
</dbReference>
<dbReference type="AlphaFoldDB" id="A0A6A5VX64"/>
<dbReference type="Gene3D" id="3.40.50.300">
    <property type="entry name" value="P-loop containing nucleotide triphosphate hydrolases"/>
    <property type="match status" value="1"/>
</dbReference>
<dbReference type="Pfam" id="PF22939">
    <property type="entry name" value="WHD_GPIID"/>
    <property type="match status" value="1"/>
</dbReference>
<dbReference type="PANTHER" id="PTHR10039">
    <property type="entry name" value="AMELOGENIN"/>
    <property type="match status" value="1"/>
</dbReference>
<reference evidence="4" key="1">
    <citation type="journal article" date="2020" name="Stud. Mycol.">
        <title>101 Dothideomycetes genomes: a test case for predicting lifestyles and emergence of pathogens.</title>
        <authorList>
            <person name="Haridas S."/>
            <person name="Albert R."/>
            <person name="Binder M."/>
            <person name="Bloem J."/>
            <person name="Labutti K."/>
            <person name="Salamov A."/>
            <person name="Andreopoulos B."/>
            <person name="Baker S."/>
            <person name="Barry K."/>
            <person name="Bills G."/>
            <person name="Bluhm B."/>
            <person name="Cannon C."/>
            <person name="Castanera R."/>
            <person name="Culley D."/>
            <person name="Daum C."/>
            <person name="Ezra D."/>
            <person name="Gonzalez J."/>
            <person name="Henrissat B."/>
            <person name="Kuo A."/>
            <person name="Liang C."/>
            <person name="Lipzen A."/>
            <person name="Lutzoni F."/>
            <person name="Magnuson J."/>
            <person name="Mondo S."/>
            <person name="Nolan M."/>
            <person name="Ohm R."/>
            <person name="Pangilinan J."/>
            <person name="Park H.-J."/>
            <person name="Ramirez L."/>
            <person name="Alfaro M."/>
            <person name="Sun H."/>
            <person name="Tritt A."/>
            <person name="Yoshinaga Y."/>
            <person name="Zwiers L.-H."/>
            <person name="Turgeon B."/>
            <person name="Goodwin S."/>
            <person name="Spatafora J."/>
            <person name="Crous P."/>
            <person name="Grigoriev I."/>
        </authorList>
    </citation>
    <scope>NUCLEOTIDE SEQUENCE</scope>
    <source>
        <strain evidence="4">CBS 123094</strain>
    </source>
</reference>
<feature type="domain" description="GPI inositol-deacylase winged helix" evidence="2">
    <location>
        <begin position="412"/>
        <end position="486"/>
    </location>
</feature>
<dbReference type="EMBL" id="ML977702">
    <property type="protein sequence ID" value="KAF1993467.1"/>
    <property type="molecule type" value="Genomic_DNA"/>
</dbReference>
<evidence type="ECO:0000313" key="4">
    <source>
        <dbReference type="EMBL" id="KAF1993467.1"/>
    </source>
</evidence>
<dbReference type="SUPFAM" id="SSF52540">
    <property type="entry name" value="P-loop containing nucleoside triphosphate hydrolases"/>
    <property type="match status" value="1"/>
</dbReference>
<dbReference type="OrthoDB" id="4772757at2759"/>
<evidence type="ECO:0000259" key="3">
    <source>
        <dbReference type="Pfam" id="PF24883"/>
    </source>
</evidence>
<dbReference type="InterPro" id="IPR056884">
    <property type="entry name" value="NPHP3-like_N"/>
</dbReference>
<evidence type="ECO:0000256" key="1">
    <source>
        <dbReference type="ARBA" id="ARBA00022737"/>
    </source>
</evidence>
<proteinExistence type="predicted"/>
<keyword evidence="1" id="KW-0677">Repeat</keyword>
<protein>
    <submittedName>
        <fullName evidence="4">Uncharacterized protein</fullName>
    </submittedName>
</protein>
<gene>
    <name evidence="4" type="ORF">P154DRAFT_582763</name>
</gene>
<dbReference type="PANTHER" id="PTHR10039:SF15">
    <property type="entry name" value="NACHT DOMAIN-CONTAINING PROTEIN"/>
    <property type="match status" value="1"/>
</dbReference>
<accession>A0A6A5VX64</accession>
<feature type="domain" description="Nephrocystin 3-like N-terminal" evidence="3">
    <location>
        <begin position="141"/>
        <end position="302"/>
    </location>
</feature>
<dbReference type="Proteomes" id="UP000799779">
    <property type="component" value="Unassembled WGS sequence"/>
</dbReference>
<evidence type="ECO:0000259" key="2">
    <source>
        <dbReference type="Pfam" id="PF22939"/>
    </source>
</evidence>
<dbReference type="InterPro" id="IPR027417">
    <property type="entry name" value="P-loop_NTPase"/>
</dbReference>
<keyword evidence="5" id="KW-1185">Reference proteome</keyword>
<name>A0A6A5VX64_9PLEO</name>
<dbReference type="InterPro" id="IPR054471">
    <property type="entry name" value="GPIID_WHD"/>
</dbReference>
<organism evidence="4 5">
    <name type="scientific">Amniculicola lignicola CBS 123094</name>
    <dbReference type="NCBI Taxonomy" id="1392246"/>
    <lineage>
        <taxon>Eukaryota</taxon>
        <taxon>Fungi</taxon>
        <taxon>Dikarya</taxon>
        <taxon>Ascomycota</taxon>
        <taxon>Pezizomycotina</taxon>
        <taxon>Dothideomycetes</taxon>
        <taxon>Pleosporomycetidae</taxon>
        <taxon>Pleosporales</taxon>
        <taxon>Amniculicolaceae</taxon>
        <taxon>Amniculicola</taxon>
    </lineage>
</organism>
<evidence type="ECO:0000313" key="5">
    <source>
        <dbReference type="Proteomes" id="UP000799779"/>
    </source>
</evidence>